<feature type="chain" id="PRO_5042841518" evidence="1">
    <location>
        <begin position="19"/>
        <end position="361"/>
    </location>
</feature>
<evidence type="ECO:0000313" key="2">
    <source>
        <dbReference type="EMBL" id="MBT1711444.1"/>
    </source>
</evidence>
<accession>A0AAP2E3J9</accession>
<name>A0AAP2E3J9_9BACT</name>
<evidence type="ECO:0000256" key="1">
    <source>
        <dbReference type="SAM" id="SignalP"/>
    </source>
</evidence>
<dbReference type="AlphaFoldDB" id="A0AAP2E3J9"/>
<keyword evidence="1" id="KW-0732">Signal</keyword>
<gene>
    <name evidence="2" type="ORF">KK062_24590</name>
</gene>
<comment type="caution">
    <text evidence="2">The sequence shown here is derived from an EMBL/GenBank/DDBJ whole genome shotgun (WGS) entry which is preliminary data.</text>
</comment>
<organism evidence="2 3">
    <name type="scientific">Dawidia cretensis</name>
    <dbReference type="NCBI Taxonomy" id="2782350"/>
    <lineage>
        <taxon>Bacteria</taxon>
        <taxon>Pseudomonadati</taxon>
        <taxon>Bacteroidota</taxon>
        <taxon>Cytophagia</taxon>
        <taxon>Cytophagales</taxon>
        <taxon>Chryseotaleaceae</taxon>
        <taxon>Dawidia</taxon>
    </lineage>
</organism>
<feature type="signal peptide" evidence="1">
    <location>
        <begin position="1"/>
        <end position="18"/>
    </location>
</feature>
<dbReference type="Proteomes" id="UP001319080">
    <property type="component" value="Unassembled WGS sequence"/>
</dbReference>
<reference evidence="2 3" key="1">
    <citation type="submission" date="2021-05" db="EMBL/GenBank/DDBJ databases">
        <title>A Polyphasic approach of four new species of the genus Ohtaekwangia: Ohtaekwangia histidinii sp. nov., Ohtaekwangia cretensis sp. nov., Ohtaekwangia indiensis sp. nov., Ohtaekwangia reichenbachii sp. nov. from diverse environment.</title>
        <authorList>
            <person name="Octaviana S."/>
        </authorList>
    </citation>
    <scope>NUCLEOTIDE SEQUENCE [LARGE SCALE GENOMIC DNA]</scope>
    <source>
        <strain evidence="2 3">PWU5</strain>
    </source>
</reference>
<evidence type="ECO:0000313" key="3">
    <source>
        <dbReference type="Proteomes" id="UP001319080"/>
    </source>
</evidence>
<dbReference type="RefSeq" id="WP_254087017.1">
    <property type="nucleotide sequence ID" value="NZ_JAHESE010000034.1"/>
</dbReference>
<dbReference type="SUPFAM" id="SSF56935">
    <property type="entry name" value="Porins"/>
    <property type="match status" value="1"/>
</dbReference>
<dbReference type="InterPro" id="IPR011486">
    <property type="entry name" value="BBP2"/>
</dbReference>
<dbReference type="EMBL" id="JAHESE010000034">
    <property type="protein sequence ID" value="MBT1711444.1"/>
    <property type="molecule type" value="Genomic_DNA"/>
</dbReference>
<sequence>MKKSFVIALLCITTAAGAQEAQDTLKPSPFTVSGYVEAYYLYDFNQPGNNTQPPFVYSHNRHNEVNINLGFIRGAYTTENVRANLAIMSGTYANANLAAEPGVLKNIYEANAGVKLSSTRNLWVDAGIFGSHIGFESAVGKDCWALTRSIMADNTPYYEAGAKVSYTTDNGKWFLSGLILNGWQRIQRVEGNSLPSFGTQITFKPSDKITLNSSSFIGTDKPDSARQMRYFHNFYAIFQVSKAVGITVGLDYGMEEKNPETSSTNFWISPIVIARFALSEKLALAVRGEYYQDTNGVIIATGTPNGFKTTGVSANFDYQLNAQAVWRVEVRHLTGTDAIFEDGNDVSKNNTFVTTALAISF</sequence>
<keyword evidence="3" id="KW-1185">Reference proteome</keyword>
<proteinExistence type="predicted"/>
<protein>
    <submittedName>
        <fullName evidence="2">Outer membrane beta-barrel protein</fullName>
    </submittedName>
</protein>
<dbReference type="Pfam" id="PF07642">
    <property type="entry name" value="BBP2"/>
    <property type="match status" value="1"/>
</dbReference>